<comment type="similarity">
    <text evidence="6">Belongs to the MIP/aquaporin (TC 1.A.8) family.</text>
</comment>
<evidence type="ECO:0000256" key="4">
    <source>
        <dbReference type="ARBA" id="ARBA00022989"/>
    </source>
</evidence>
<dbReference type="Pfam" id="PF00230">
    <property type="entry name" value="MIP"/>
    <property type="match status" value="2"/>
</dbReference>
<dbReference type="InterPro" id="IPR000425">
    <property type="entry name" value="MIP"/>
</dbReference>
<keyword evidence="5 7" id="KW-0472">Membrane</keyword>
<evidence type="ECO:0000256" key="1">
    <source>
        <dbReference type="ARBA" id="ARBA00004141"/>
    </source>
</evidence>
<dbReference type="PRINTS" id="PR00783">
    <property type="entry name" value="MINTRINSICP"/>
</dbReference>
<reference evidence="8 9" key="1">
    <citation type="submission" date="2020-03" db="EMBL/GenBank/DDBJ databases">
        <title>Leucobacter sp. nov., isolated from beetles.</title>
        <authorList>
            <person name="Hyun D.-W."/>
            <person name="Bae J.-W."/>
        </authorList>
    </citation>
    <scope>NUCLEOTIDE SEQUENCE [LARGE SCALE GENOMIC DNA]</scope>
    <source>
        <strain evidence="8 9">HDW9A</strain>
    </source>
</reference>
<feature type="transmembrane region" description="Helical" evidence="7">
    <location>
        <begin position="126"/>
        <end position="144"/>
    </location>
</feature>
<evidence type="ECO:0000256" key="7">
    <source>
        <dbReference type="SAM" id="Phobius"/>
    </source>
</evidence>
<dbReference type="InterPro" id="IPR022357">
    <property type="entry name" value="MIP_CS"/>
</dbReference>
<keyword evidence="3 6" id="KW-0812">Transmembrane</keyword>
<dbReference type="InterPro" id="IPR034294">
    <property type="entry name" value="Aquaporin_transptr"/>
</dbReference>
<dbReference type="Gene3D" id="1.20.1080.10">
    <property type="entry name" value="Glycerol uptake facilitator protein"/>
    <property type="match status" value="2"/>
</dbReference>
<evidence type="ECO:0000256" key="6">
    <source>
        <dbReference type="RuleBase" id="RU000477"/>
    </source>
</evidence>
<dbReference type="SUPFAM" id="SSF81338">
    <property type="entry name" value="Aquaporin-like"/>
    <property type="match status" value="1"/>
</dbReference>
<proteinExistence type="inferred from homology"/>
<feature type="transmembrane region" description="Helical" evidence="7">
    <location>
        <begin position="83"/>
        <end position="106"/>
    </location>
</feature>
<dbReference type="InterPro" id="IPR023271">
    <property type="entry name" value="Aquaporin-like"/>
</dbReference>
<accession>A0ABX6K081</accession>
<dbReference type="PANTHER" id="PTHR45724:SF13">
    <property type="entry name" value="AQUAPORIN NIP1-1-RELATED"/>
    <property type="match status" value="1"/>
</dbReference>
<evidence type="ECO:0000313" key="9">
    <source>
        <dbReference type="Proteomes" id="UP000503441"/>
    </source>
</evidence>
<protein>
    <submittedName>
        <fullName evidence="8">Aquaporin</fullName>
    </submittedName>
</protein>
<gene>
    <name evidence="8" type="ORF">G7066_13105</name>
</gene>
<feature type="transmembrane region" description="Helical" evidence="7">
    <location>
        <begin position="7"/>
        <end position="26"/>
    </location>
</feature>
<keyword evidence="2 6" id="KW-0813">Transport</keyword>
<sequence length="159" mass="16190">MSGLARSAVAEALATFLFVFIIIAAVNNVGDLTPLVIGFALMTLVFATGHLSGAHLNPAVSLGIFLRGALSVGTSKDHLNNSFYGLAIGTTVFIGAATVGGISGGGFNPAVAFGLAISGQFAWANLWLYVLAPLVGAAIGAIAFRMLNRHDLTKATGDN</sequence>
<comment type="subcellular location">
    <subcellularLocation>
        <location evidence="1">Membrane</location>
        <topology evidence="1">Multi-pass membrane protein</topology>
    </subcellularLocation>
</comment>
<keyword evidence="9" id="KW-1185">Reference proteome</keyword>
<dbReference type="PROSITE" id="PS00221">
    <property type="entry name" value="MIP"/>
    <property type="match status" value="1"/>
</dbReference>
<dbReference type="EMBL" id="CP049933">
    <property type="protein sequence ID" value="QIM19268.1"/>
    <property type="molecule type" value="Genomic_DNA"/>
</dbReference>
<evidence type="ECO:0000313" key="8">
    <source>
        <dbReference type="EMBL" id="QIM19268.1"/>
    </source>
</evidence>
<dbReference type="PANTHER" id="PTHR45724">
    <property type="entry name" value="AQUAPORIN NIP2-1"/>
    <property type="match status" value="1"/>
</dbReference>
<evidence type="ECO:0000256" key="3">
    <source>
        <dbReference type="ARBA" id="ARBA00022692"/>
    </source>
</evidence>
<evidence type="ECO:0000256" key="2">
    <source>
        <dbReference type="ARBA" id="ARBA00022448"/>
    </source>
</evidence>
<name>A0ABX6K081_9MICO</name>
<keyword evidence="4 7" id="KW-1133">Transmembrane helix</keyword>
<dbReference type="Proteomes" id="UP000503441">
    <property type="component" value="Chromosome"/>
</dbReference>
<evidence type="ECO:0000256" key="5">
    <source>
        <dbReference type="ARBA" id="ARBA00023136"/>
    </source>
</evidence>
<organism evidence="8 9">
    <name type="scientific">Leucobacter coleopterorum</name>
    <dbReference type="NCBI Taxonomy" id="2714933"/>
    <lineage>
        <taxon>Bacteria</taxon>
        <taxon>Bacillati</taxon>
        <taxon>Actinomycetota</taxon>
        <taxon>Actinomycetes</taxon>
        <taxon>Micrococcales</taxon>
        <taxon>Microbacteriaceae</taxon>
        <taxon>Leucobacter</taxon>
    </lineage>
</organism>